<dbReference type="Proteomes" id="UP000198668">
    <property type="component" value="Unassembled WGS sequence"/>
</dbReference>
<keyword evidence="3" id="KW-1185">Reference proteome</keyword>
<evidence type="ECO:0000313" key="3">
    <source>
        <dbReference type="Proteomes" id="UP000198668"/>
    </source>
</evidence>
<sequence>MNYKKYDFYDPTLVGKRIKNIRESFNCTMEQFGQLINSTTKAAVFNWEKGKRLPNNGSLELIAILGKTTVEDIVYGDFQKYIVSLFTTESFLYSKVKNKLKHSQQYELFSFYESVSEEKKSLIIKNVIEDTERLNFDYFDIANIVDLFLMHTENSLKINLFVRTLPPKVENLLIDIEKNELTIDELKLLIKYLSNKIRR</sequence>
<dbReference type="Pfam" id="PF01381">
    <property type="entry name" value="HTH_3"/>
    <property type="match status" value="1"/>
</dbReference>
<dbReference type="SUPFAM" id="SSF47413">
    <property type="entry name" value="lambda repressor-like DNA-binding domains"/>
    <property type="match status" value="1"/>
</dbReference>
<evidence type="ECO:0000313" key="2">
    <source>
        <dbReference type="EMBL" id="SFH91820.1"/>
    </source>
</evidence>
<dbReference type="GO" id="GO:0003677">
    <property type="term" value="F:DNA binding"/>
    <property type="evidence" value="ECO:0007669"/>
    <property type="project" value="InterPro"/>
</dbReference>
<dbReference type="InterPro" id="IPR010982">
    <property type="entry name" value="Lambda_DNA-bd_dom_sf"/>
</dbReference>
<accession>A0A1I3DYK6</accession>
<protein>
    <submittedName>
        <fullName evidence="2">Helix-turn-helix</fullName>
    </submittedName>
</protein>
<organism evidence="2 3">
    <name type="scientific">Pisciglobus halotolerans</name>
    <dbReference type="NCBI Taxonomy" id="745365"/>
    <lineage>
        <taxon>Bacteria</taxon>
        <taxon>Bacillati</taxon>
        <taxon>Bacillota</taxon>
        <taxon>Bacilli</taxon>
        <taxon>Lactobacillales</taxon>
        <taxon>Carnobacteriaceae</taxon>
    </lineage>
</organism>
<dbReference type="PROSITE" id="PS50943">
    <property type="entry name" value="HTH_CROC1"/>
    <property type="match status" value="1"/>
</dbReference>
<dbReference type="AlphaFoldDB" id="A0A1I3DYK6"/>
<evidence type="ECO:0000259" key="1">
    <source>
        <dbReference type="PROSITE" id="PS50943"/>
    </source>
</evidence>
<name>A0A1I3DYK6_9LACT</name>
<dbReference type="CDD" id="cd00093">
    <property type="entry name" value="HTH_XRE"/>
    <property type="match status" value="1"/>
</dbReference>
<gene>
    <name evidence="2" type="ORF">SAMN04489868_1592</name>
</gene>
<dbReference type="RefSeq" id="WP_092093772.1">
    <property type="nucleotide sequence ID" value="NZ_FOQE01000059.1"/>
</dbReference>
<dbReference type="SMART" id="SM00530">
    <property type="entry name" value="HTH_XRE"/>
    <property type="match status" value="1"/>
</dbReference>
<proteinExistence type="predicted"/>
<dbReference type="OrthoDB" id="2055733at2"/>
<reference evidence="2 3" key="1">
    <citation type="submission" date="2016-10" db="EMBL/GenBank/DDBJ databases">
        <authorList>
            <person name="de Groot N.N."/>
        </authorList>
    </citation>
    <scope>NUCLEOTIDE SEQUENCE [LARGE SCALE GENOMIC DNA]</scope>
    <source>
        <strain evidence="2 3">DSM 27630</strain>
    </source>
</reference>
<dbReference type="InterPro" id="IPR001387">
    <property type="entry name" value="Cro/C1-type_HTH"/>
</dbReference>
<dbReference type="EMBL" id="FOQE01000059">
    <property type="protein sequence ID" value="SFH91820.1"/>
    <property type="molecule type" value="Genomic_DNA"/>
</dbReference>
<dbReference type="Gene3D" id="1.10.260.40">
    <property type="entry name" value="lambda repressor-like DNA-binding domains"/>
    <property type="match status" value="1"/>
</dbReference>
<feature type="domain" description="HTH cro/C1-type" evidence="1">
    <location>
        <begin position="18"/>
        <end position="73"/>
    </location>
</feature>